<name>A0A9D6V1B2_9BACT</name>
<dbReference type="Pfam" id="PF00501">
    <property type="entry name" value="AMP-binding"/>
    <property type="match status" value="1"/>
</dbReference>
<dbReference type="InterPro" id="IPR042099">
    <property type="entry name" value="ANL_N_sf"/>
</dbReference>
<comment type="caution">
    <text evidence="3">The sequence shown here is derived from an EMBL/GenBank/DDBJ whole genome shotgun (WGS) entry which is preliminary data.</text>
</comment>
<organism evidence="3 4">
    <name type="scientific">Desulfomonile tiedjei</name>
    <dbReference type="NCBI Taxonomy" id="2358"/>
    <lineage>
        <taxon>Bacteria</taxon>
        <taxon>Pseudomonadati</taxon>
        <taxon>Thermodesulfobacteriota</taxon>
        <taxon>Desulfomonilia</taxon>
        <taxon>Desulfomonilales</taxon>
        <taxon>Desulfomonilaceae</taxon>
        <taxon>Desulfomonile</taxon>
    </lineage>
</organism>
<gene>
    <name evidence="3" type="ORF">HY912_04915</name>
</gene>
<dbReference type="PANTHER" id="PTHR43845">
    <property type="entry name" value="BLR5969 PROTEIN"/>
    <property type="match status" value="1"/>
</dbReference>
<dbReference type="InterPro" id="IPR000873">
    <property type="entry name" value="AMP-dep_synth/lig_dom"/>
</dbReference>
<sequence>MTSYRERKLWNETIEAMPREELRVLQLDRLKKQVSYNYQNSPYYRQKLEQIGARPEDIRSFDDFARVPVMTKDEHREAQEESIEKYGNPYALLACAPREAIVRINSTSGTTGTPTLYTLTQHDVNVVNEMHARKYWRAGIRPGDVMLQALSLSMFTGGLPLSQGIMHMGACVVPVGIEGGTKRVLDFVRLTSPVAMIATPSFGQHLIEKCPELIGKSAEALGLKWFFCAGEPGGGNPEVRKMLARGFGVKVFDHTGGGHAFHGISCDEPPEQFSGMHFVSEDHCLLELIDPNTKQSIEITDGAAGEMVFTFLDWEGGPFMRYALGDMLQVDTKHCACGMPGIRLKIIGRADDMLIVKGVNVYPDAIQSALLKFSPQVTGIFRILLDAPGPLVKPPLRIRLEFGQDVSENDLPSLEEKILSHIKEQVRVAPRLEWVPQGTIPREMKKTKFIEIVS</sequence>
<protein>
    <submittedName>
        <fullName evidence="3">AMP-binding protein</fullName>
    </submittedName>
</protein>
<dbReference type="Pfam" id="PF14535">
    <property type="entry name" value="AMP-binding_C_2"/>
    <property type="match status" value="1"/>
</dbReference>
<evidence type="ECO:0000313" key="4">
    <source>
        <dbReference type="Proteomes" id="UP000807825"/>
    </source>
</evidence>
<dbReference type="InterPro" id="IPR045851">
    <property type="entry name" value="AMP-bd_C_sf"/>
</dbReference>
<dbReference type="Proteomes" id="UP000807825">
    <property type="component" value="Unassembled WGS sequence"/>
</dbReference>
<dbReference type="Gene3D" id="3.30.300.30">
    <property type="match status" value="1"/>
</dbReference>
<proteinExistence type="predicted"/>
<feature type="domain" description="AMP-dependent synthetase/ligase" evidence="1">
    <location>
        <begin position="90"/>
        <end position="308"/>
    </location>
</feature>
<dbReference type="EMBL" id="JACRDE010000143">
    <property type="protein sequence ID" value="MBI5248815.1"/>
    <property type="molecule type" value="Genomic_DNA"/>
</dbReference>
<accession>A0A9D6V1B2</accession>
<dbReference type="AlphaFoldDB" id="A0A9D6V1B2"/>
<reference evidence="3" key="1">
    <citation type="submission" date="2020-07" db="EMBL/GenBank/DDBJ databases">
        <title>Huge and variable diversity of episymbiotic CPR bacteria and DPANN archaea in groundwater ecosystems.</title>
        <authorList>
            <person name="He C.Y."/>
            <person name="Keren R."/>
            <person name="Whittaker M."/>
            <person name="Farag I.F."/>
            <person name="Doudna J."/>
            <person name="Cate J.H.D."/>
            <person name="Banfield J.F."/>
        </authorList>
    </citation>
    <scope>NUCLEOTIDE SEQUENCE</scope>
    <source>
        <strain evidence="3">NC_groundwater_1664_Pr3_B-0.1um_52_9</strain>
    </source>
</reference>
<dbReference type="PANTHER" id="PTHR43845:SF1">
    <property type="entry name" value="BLR5969 PROTEIN"/>
    <property type="match status" value="1"/>
</dbReference>
<dbReference type="SUPFAM" id="SSF56801">
    <property type="entry name" value="Acetyl-CoA synthetase-like"/>
    <property type="match status" value="1"/>
</dbReference>
<evidence type="ECO:0000313" key="3">
    <source>
        <dbReference type="EMBL" id="MBI5248815.1"/>
    </source>
</evidence>
<evidence type="ECO:0000259" key="1">
    <source>
        <dbReference type="Pfam" id="PF00501"/>
    </source>
</evidence>
<feature type="domain" description="AMP-dependent ligase C-terminal" evidence="2">
    <location>
        <begin position="358"/>
        <end position="448"/>
    </location>
</feature>
<dbReference type="InterPro" id="IPR028154">
    <property type="entry name" value="AMP-dep_Lig_C"/>
</dbReference>
<evidence type="ECO:0000259" key="2">
    <source>
        <dbReference type="Pfam" id="PF14535"/>
    </source>
</evidence>
<dbReference type="Gene3D" id="3.40.50.12780">
    <property type="entry name" value="N-terminal domain of ligase-like"/>
    <property type="match status" value="1"/>
</dbReference>